<organism evidence="7 8">
    <name type="scientific">Symbiodinium pilosum</name>
    <name type="common">Dinoflagellate</name>
    <dbReference type="NCBI Taxonomy" id="2952"/>
    <lineage>
        <taxon>Eukaryota</taxon>
        <taxon>Sar</taxon>
        <taxon>Alveolata</taxon>
        <taxon>Dinophyceae</taxon>
        <taxon>Suessiales</taxon>
        <taxon>Symbiodiniaceae</taxon>
        <taxon>Symbiodinium</taxon>
    </lineage>
</organism>
<evidence type="ECO:0000256" key="4">
    <source>
        <dbReference type="PIRSR" id="PIRSR600917-52"/>
    </source>
</evidence>
<dbReference type="InterPro" id="IPR000917">
    <property type="entry name" value="Sulfatase_N"/>
</dbReference>
<protein>
    <submittedName>
        <fullName evidence="7">Arsj protein</fullName>
    </submittedName>
</protein>
<feature type="signal peptide" evidence="5">
    <location>
        <begin position="1"/>
        <end position="16"/>
    </location>
</feature>
<evidence type="ECO:0000313" key="8">
    <source>
        <dbReference type="Proteomes" id="UP000649617"/>
    </source>
</evidence>
<keyword evidence="5" id="KW-0732">Signal</keyword>
<dbReference type="Pfam" id="PF00884">
    <property type="entry name" value="Sulfatase"/>
    <property type="match status" value="1"/>
</dbReference>
<evidence type="ECO:0000259" key="6">
    <source>
        <dbReference type="Pfam" id="PF00884"/>
    </source>
</evidence>
<dbReference type="InterPro" id="IPR047115">
    <property type="entry name" value="ARSB"/>
</dbReference>
<gene>
    <name evidence="7" type="primary">Arsj</name>
    <name evidence="7" type="ORF">SPIL2461_LOCUS1681</name>
</gene>
<evidence type="ECO:0000256" key="5">
    <source>
        <dbReference type="SAM" id="SignalP"/>
    </source>
</evidence>
<dbReference type="OrthoDB" id="408574at2759"/>
<name>A0A812J9Q3_SYMPI</name>
<evidence type="ECO:0000256" key="1">
    <source>
        <dbReference type="ARBA" id="ARBA00022723"/>
    </source>
</evidence>
<comment type="caution">
    <text evidence="7">The sequence shown here is derived from an EMBL/GenBank/DDBJ whole genome shotgun (WGS) entry which is preliminary data.</text>
</comment>
<reference evidence="7" key="1">
    <citation type="submission" date="2021-02" db="EMBL/GenBank/DDBJ databases">
        <authorList>
            <person name="Dougan E. K."/>
            <person name="Rhodes N."/>
            <person name="Thang M."/>
            <person name="Chan C."/>
        </authorList>
    </citation>
    <scope>NUCLEOTIDE SEQUENCE</scope>
</reference>
<dbReference type="SUPFAM" id="SSF53649">
    <property type="entry name" value="Alkaline phosphatase-like"/>
    <property type="match status" value="1"/>
</dbReference>
<evidence type="ECO:0000256" key="3">
    <source>
        <dbReference type="ARBA" id="ARBA00023180"/>
    </source>
</evidence>
<dbReference type="PANTHER" id="PTHR10342">
    <property type="entry name" value="ARYLSULFATASE"/>
    <property type="match status" value="1"/>
</dbReference>
<dbReference type="Gene3D" id="3.40.720.10">
    <property type="entry name" value="Alkaline Phosphatase, subunit A"/>
    <property type="match status" value="2"/>
</dbReference>
<feature type="chain" id="PRO_5032694057" evidence="5">
    <location>
        <begin position="17"/>
        <end position="496"/>
    </location>
</feature>
<feature type="modified residue" description="3-oxoalanine (Ser)" evidence="4">
    <location>
        <position position="99"/>
    </location>
</feature>
<keyword evidence="2" id="KW-0106">Calcium</keyword>
<evidence type="ECO:0000256" key="2">
    <source>
        <dbReference type="ARBA" id="ARBA00022837"/>
    </source>
</evidence>
<comment type="PTM">
    <text evidence="4">The conversion to 3-oxoalanine (also known as C-formylglycine, FGly), of a serine or cysteine residue in prokaryotes and of a cysteine residue in eukaryotes, is critical for catalytic activity.</text>
</comment>
<dbReference type="Proteomes" id="UP000649617">
    <property type="component" value="Unassembled WGS sequence"/>
</dbReference>
<feature type="domain" description="Sulfatase N-terminal" evidence="6">
    <location>
        <begin position="42"/>
        <end position="439"/>
    </location>
</feature>
<dbReference type="EMBL" id="CAJNIZ010001692">
    <property type="protein sequence ID" value="CAE7197386.1"/>
    <property type="molecule type" value="Genomic_DNA"/>
</dbReference>
<accession>A0A812J9Q3</accession>
<sequence>MRSALLLLAVVQVATSEASVSEAFAVDFLQRRLEIGKELKRPNILLFIADDQGWAGLGAHRTDKGEEEAQGKAETQTPTMDNLIREGILLERHYTSSQSAPARSSLLSGRLPSHCWPGKPEGVSNAQMFWNRSDNVSGFLGIPRNMTAFPRKLQEVGYATHYVGKWDAGYATPEHTPLGRGYDSFLGFLQGGIDAWTKGHGKVTDDVVLDVCLNKFRDFSLYNASYRARVGHQVARELGCNVRASLGKPLFVNATGCLDSNISLCWPESCYADEMLLKYAAKIIRTHDSKKQLFLTYASRSVHSAMEVPAAYMQRLDDMVAQTGVARALPWTLQRKEMAALQLHMDTVLGKLILAFKDKGMYDNLLIVYLSDNGGGVNLYENGNNYPLKSGKYTDWEGGVRTNAFIGGGAVPVEKRGSTFNGVIHISDWYATLCTLAGADYVDHAAEEANKILRAQQLPLLAPVDSRPQWQHIMLGTSVVIALTAGCRVWFALDCL</sequence>
<dbReference type="PANTHER" id="PTHR10342:SF274">
    <property type="entry name" value="ARYLSULFATASE B"/>
    <property type="match status" value="1"/>
</dbReference>
<dbReference type="GO" id="GO:0008484">
    <property type="term" value="F:sulfuric ester hydrolase activity"/>
    <property type="evidence" value="ECO:0007669"/>
    <property type="project" value="InterPro"/>
</dbReference>
<dbReference type="GO" id="GO:0046872">
    <property type="term" value="F:metal ion binding"/>
    <property type="evidence" value="ECO:0007669"/>
    <property type="project" value="UniProtKB-KW"/>
</dbReference>
<evidence type="ECO:0000313" key="7">
    <source>
        <dbReference type="EMBL" id="CAE7197386.1"/>
    </source>
</evidence>
<keyword evidence="8" id="KW-1185">Reference proteome</keyword>
<dbReference type="AlphaFoldDB" id="A0A812J9Q3"/>
<dbReference type="InterPro" id="IPR017850">
    <property type="entry name" value="Alkaline_phosphatase_core_sf"/>
</dbReference>
<keyword evidence="3" id="KW-0325">Glycoprotein</keyword>
<keyword evidence="1" id="KW-0479">Metal-binding</keyword>
<proteinExistence type="predicted"/>